<dbReference type="OrthoDB" id="9794365at2"/>
<dbReference type="PANTHER" id="PTHR30413">
    <property type="entry name" value="INNER MEMBRANE TRANSPORT PERMEASE"/>
    <property type="match status" value="1"/>
</dbReference>
<dbReference type="GO" id="GO:0140359">
    <property type="term" value="F:ABC-type transporter activity"/>
    <property type="evidence" value="ECO:0007669"/>
    <property type="project" value="InterPro"/>
</dbReference>
<evidence type="ECO:0000256" key="4">
    <source>
        <dbReference type="ARBA" id="ARBA00022475"/>
    </source>
</evidence>
<evidence type="ECO:0000256" key="7">
    <source>
        <dbReference type="ARBA" id="ARBA00022989"/>
    </source>
</evidence>
<dbReference type="RefSeq" id="WP_110521157.1">
    <property type="nucleotide sequence ID" value="NZ_PDOF01000003.1"/>
</dbReference>
<feature type="transmembrane region" description="Helical" evidence="9">
    <location>
        <begin position="113"/>
        <end position="136"/>
    </location>
</feature>
<evidence type="ECO:0000313" key="12">
    <source>
        <dbReference type="Proteomes" id="UP000248066"/>
    </source>
</evidence>
<keyword evidence="12" id="KW-1185">Reference proteome</keyword>
<comment type="similarity">
    <text evidence="2">Belongs to the ABC-2 integral membrane protein family.</text>
</comment>
<dbReference type="PANTHER" id="PTHR30413:SF8">
    <property type="entry name" value="TRANSPORT PERMEASE PROTEIN"/>
    <property type="match status" value="1"/>
</dbReference>
<accession>A0A2W0H6Z9</accession>
<proteinExistence type="inferred from homology"/>
<feature type="domain" description="ABC transmembrane type-2" evidence="10">
    <location>
        <begin position="35"/>
        <end position="253"/>
    </location>
</feature>
<evidence type="ECO:0000313" key="11">
    <source>
        <dbReference type="EMBL" id="PYZ95880.1"/>
    </source>
</evidence>
<dbReference type="PROSITE" id="PS51012">
    <property type="entry name" value="ABC_TM2"/>
    <property type="match status" value="1"/>
</dbReference>
<evidence type="ECO:0000256" key="5">
    <source>
        <dbReference type="ARBA" id="ARBA00022519"/>
    </source>
</evidence>
<evidence type="ECO:0000256" key="8">
    <source>
        <dbReference type="ARBA" id="ARBA00023136"/>
    </source>
</evidence>
<gene>
    <name evidence="11" type="ORF">CR205_15990</name>
</gene>
<reference evidence="11 12" key="1">
    <citation type="submission" date="2017-10" db="EMBL/GenBank/DDBJ databases">
        <title>Bacillus sp. nov., a halophilic bacterium isolated from a Yangshapao Lake.</title>
        <authorList>
            <person name="Wang H."/>
        </authorList>
    </citation>
    <scope>NUCLEOTIDE SEQUENCE [LARGE SCALE GENOMIC DNA]</scope>
    <source>
        <strain evidence="11 12">YSP-3</strain>
    </source>
</reference>
<keyword evidence="3" id="KW-0813">Transport</keyword>
<dbReference type="GO" id="GO:0043190">
    <property type="term" value="C:ATP-binding cassette (ABC) transporter complex"/>
    <property type="evidence" value="ECO:0007669"/>
    <property type="project" value="InterPro"/>
</dbReference>
<evidence type="ECO:0000256" key="2">
    <source>
        <dbReference type="ARBA" id="ARBA00007783"/>
    </source>
</evidence>
<dbReference type="PIRSF" id="PIRSF006648">
    <property type="entry name" value="DrrB"/>
    <property type="match status" value="1"/>
</dbReference>
<dbReference type="AlphaFoldDB" id="A0A2W0H6Z9"/>
<organism evidence="11 12">
    <name type="scientific">Alteribacter lacisalsi</name>
    <dbReference type="NCBI Taxonomy" id="2045244"/>
    <lineage>
        <taxon>Bacteria</taxon>
        <taxon>Bacillati</taxon>
        <taxon>Bacillota</taxon>
        <taxon>Bacilli</taxon>
        <taxon>Bacillales</taxon>
        <taxon>Bacillaceae</taxon>
        <taxon>Alteribacter</taxon>
    </lineage>
</organism>
<keyword evidence="6 9" id="KW-0812">Transmembrane</keyword>
<comment type="subcellular location">
    <subcellularLocation>
        <location evidence="1">Cell inner membrane</location>
        <topology evidence="1">Multi-pass membrane protein</topology>
    </subcellularLocation>
</comment>
<comment type="caution">
    <text evidence="11">The sequence shown here is derived from an EMBL/GenBank/DDBJ whole genome shotgun (WGS) entry which is preliminary data.</text>
</comment>
<keyword evidence="7 9" id="KW-1133">Transmembrane helix</keyword>
<dbReference type="InterPro" id="IPR013525">
    <property type="entry name" value="ABC2_TM"/>
</dbReference>
<feature type="transmembrane region" description="Helical" evidence="9">
    <location>
        <begin position="71"/>
        <end position="92"/>
    </location>
</feature>
<protein>
    <recommendedName>
        <fullName evidence="10">ABC transmembrane type-2 domain-containing protein</fullName>
    </recommendedName>
</protein>
<feature type="transmembrane region" description="Helical" evidence="9">
    <location>
        <begin position="37"/>
        <end position="59"/>
    </location>
</feature>
<feature type="transmembrane region" description="Helical" evidence="9">
    <location>
        <begin position="142"/>
        <end position="163"/>
    </location>
</feature>
<feature type="transmembrane region" description="Helical" evidence="9">
    <location>
        <begin position="227"/>
        <end position="250"/>
    </location>
</feature>
<dbReference type="InterPro" id="IPR047817">
    <property type="entry name" value="ABC2_TM_bact-type"/>
</dbReference>
<keyword evidence="5" id="KW-0997">Cell inner membrane</keyword>
<evidence type="ECO:0000256" key="9">
    <source>
        <dbReference type="SAM" id="Phobius"/>
    </source>
</evidence>
<evidence type="ECO:0000256" key="3">
    <source>
        <dbReference type="ARBA" id="ARBA00022448"/>
    </source>
</evidence>
<dbReference type="GO" id="GO:0015920">
    <property type="term" value="P:lipopolysaccharide transport"/>
    <property type="evidence" value="ECO:0007669"/>
    <property type="project" value="TreeGrafter"/>
</dbReference>
<keyword evidence="8 9" id="KW-0472">Membrane</keyword>
<name>A0A2W0H6Z9_9BACI</name>
<keyword evidence="4" id="KW-1003">Cell membrane</keyword>
<sequence length="261" mass="30285">MQTYVSFFKELRTFKDLIYYLIISDFKSQSSRTYLGILWWLLDPILYMAIFYLLVHIILERGGPDYAPFLFVGLIPLKWTMTCFVDATTAITGKAKILQQIYVPKTIFVFVRFIANTIKFLISTALMVLFLIFYGIDFTPYAGLFFVIVLIQGIMLLSAMFILAHLGVFFKDIKNMMQYVARMLLYLSPVLYSLDRIPEALVTYFYFNPLVSIIVSYRNVLMYGEPPMWGILLIILAISLLVNLVSLSVIRKNEKHYAKVI</sequence>
<dbReference type="Proteomes" id="UP000248066">
    <property type="component" value="Unassembled WGS sequence"/>
</dbReference>
<dbReference type="InterPro" id="IPR000412">
    <property type="entry name" value="ABC_2_transport"/>
</dbReference>
<dbReference type="EMBL" id="PDOF01000003">
    <property type="protein sequence ID" value="PYZ95880.1"/>
    <property type="molecule type" value="Genomic_DNA"/>
</dbReference>
<evidence type="ECO:0000259" key="10">
    <source>
        <dbReference type="PROSITE" id="PS51012"/>
    </source>
</evidence>
<dbReference type="Pfam" id="PF12698">
    <property type="entry name" value="ABC2_membrane_3"/>
    <property type="match status" value="1"/>
</dbReference>
<evidence type="ECO:0000256" key="1">
    <source>
        <dbReference type="ARBA" id="ARBA00004429"/>
    </source>
</evidence>
<evidence type="ECO:0000256" key="6">
    <source>
        <dbReference type="ARBA" id="ARBA00022692"/>
    </source>
</evidence>